<proteinExistence type="predicted"/>
<feature type="transmembrane region" description="Helical" evidence="2">
    <location>
        <begin position="46"/>
        <end position="71"/>
    </location>
</feature>
<dbReference type="Proteomes" id="UP000504636">
    <property type="component" value="Unplaced"/>
</dbReference>
<evidence type="ECO:0000256" key="1">
    <source>
        <dbReference type="SAM" id="MobiDB-lite"/>
    </source>
</evidence>
<dbReference type="AlphaFoldDB" id="A0A6A6Y004"/>
<reference evidence="5" key="3">
    <citation type="submission" date="2025-04" db="UniProtKB">
        <authorList>
            <consortium name="RefSeq"/>
        </authorList>
    </citation>
    <scope>IDENTIFICATION</scope>
    <source>
        <strain evidence="5">CBS 304.34</strain>
    </source>
</reference>
<organism evidence="3">
    <name type="scientific">Mytilinidion resinicola</name>
    <dbReference type="NCBI Taxonomy" id="574789"/>
    <lineage>
        <taxon>Eukaryota</taxon>
        <taxon>Fungi</taxon>
        <taxon>Dikarya</taxon>
        <taxon>Ascomycota</taxon>
        <taxon>Pezizomycotina</taxon>
        <taxon>Dothideomycetes</taxon>
        <taxon>Pleosporomycetidae</taxon>
        <taxon>Mytilinidiales</taxon>
        <taxon>Mytilinidiaceae</taxon>
        <taxon>Mytilinidion</taxon>
    </lineage>
</organism>
<dbReference type="EMBL" id="MU003726">
    <property type="protein sequence ID" value="KAF2801980.1"/>
    <property type="molecule type" value="Genomic_DNA"/>
</dbReference>
<evidence type="ECO:0000313" key="4">
    <source>
        <dbReference type="Proteomes" id="UP000504636"/>
    </source>
</evidence>
<reference evidence="5" key="2">
    <citation type="submission" date="2020-04" db="EMBL/GenBank/DDBJ databases">
        <authorList>
            <consortium name="NCBI Genome Project"/>
        </authorList>
    </citation>
    <scope>NUCLEOTIDE SEQUENCE</scope>
    <source>
        <strain evidence="5">CBS 304.34</strain>
    </source>
</reference>
<evidence type="ECO:0000256" key="2">
    <source>
        <dbReference type="SAM" id="Phobius"/>
    </source>
</evidence>
<keyword evidence="2" id="KW-0472">Membrane</keyword>
<dbReference type="GeneID" id="54454249"/>
<keyword evidence="2" id="KW-1133">Transmembrane helix</keyword>
<reference evidence="3 5" key="1">
    <citation type="journal article" date="2020" name="Stud. Mycol.">
        <title>101 Dothideomycetes genomes: a test case for predicting lifestyles and emergence of pathogens.</title>
        <authorList>
            <person name="Haridas S."/>
            <person name="Albert R."/>
            <person name="Binder M."/>
            <person name="Bloem J."/>
            <person name="Labutti K."/>
            <person name="Salamov A."/>
            <person name="Andreopoulos B."/>
            <person name="Baker S."/>
            <person name="Barry K."/>
            <person name="Bills G."/>
            <person name="Bluhm B."/>
            <person name="Cannon C."/>
            <person name="Castanera R."/>
            <person name="Culley D."/>
            <person name="Daum C."/>
            <person name="Ezra D."/>
            <person name="Gonzalez J."/>
            <person name="Henrissat B."/>
            <person name="Kuo A."/>
            <person name="Liang C."/>
            <person name="Lipzen A."/>
            <person name="Lutzoni F."/>
            <person name="Magnuson J."/>
            <person name="Mondo S."/>
            <person name="Nolan M."/>
            <person name="Ohm R."/>
            <person name="Pangilinan J."/>
            <person name="Park H.-J."/>
            <person name="Ramirez L."/>
            <person name="Alfaro M."/>
            <person name="Sun H."/>
            <person name="Tritt A."/>
            <person name="Yoshinaga Y."/>
            <person name="Zwiers L.-H."/>
            <person name="Turgeon B."/>
            <person name="Goodwin S."/>
            <person name="Spatafora J."/>
            <person name="Crous P."/>
            <person name="Grigoriev I."/>
        </authorList>
    </citation>
    <scope>NUCLEOTIDE SEQUENCE</scope>
    <source>
        <strain evidence="3 5">CBS 304.34</strain>
    </source>
</reference>
<evidence type="ECO:0000313" key="5">
    <source>
        <dbReference type="RefSeq" id="XP_033568944.1"/>
    </source>
</evidence>
<accession>A0A6A6Y004</accession>
<name>A0A6A6Y004_9PEZI</name>
<protein>
    <submittedName>
        <fullName evidence="3 5">Uncharacterized protein</fullName>
    </submittedName>
</protein>
<evidence type="ECO:0000313" key="3">
    <source>
        <dbReference type="EMBL" id="KAF2801980.1"/>
    </source>
</evidence>
<feature type="compositionally biased region" description="Basic residues" evidence="1">
    <location>
        <begin position="97"/>
        <end position="110"/>
    </location>
</feature>
<keyword evidence="2" id="KW-0812">Transmembrane</keyword>
<sequence length="110" mass="12943">MTKAHHLERSANSLRRHRQRCPYVCISIRYGRRSNIFGSQDLEGGFALYITSMFTVQFLIINLYTLVYYCLKHLETFTNLLKMGPHHAEQSVPSPRHLGRHYPRVRKSSH</sequence>
<feature type="region of interest" description="Disordered" evidence="1">
    <location>
        <begin position="86"/>
        <end position="110"/>
    </location>
</feature>
<dbReference type="RefSeq" id="XP_033568944.1">
    <property type="nucleotide sequence ID" value="XM_033713356.1"/>
</dbReference>
<keyword evidence="4" id="KW-1185">Reference proteome</keyword>
<gene>
    <name evidence="3 5" type="ORF">BDZ99DRAFT_212107</name>
</gene>